<dbReference type="InterPro" id="IPR043504">
    <property type="entry name" value="Peptidase_S1_PA_chymotrypsin"/>
</dbReference>
<dbReference type="GO" id="GO:0006508">
    <property type="term" value="P:proteolysis"/>
    <property type="evidence" value="ECO:0007669"/>
    <property type="project" value="UniProtKB-KW"/>
</dbReference>
<proteinExistence type="predicted"/>
<reference evidence="3" key="1">
    <citation type="submission" date="2023-05" db="EMBL/GenBank/DDBJ databases">
        <title>Streptantibioticus silvisoli sp. nov., acidotolerant actinomycetes 1 from pine litter.</title>
        <authorList>
            <person name="Swiecimska M."/>
            <person name="Golinska P."/>
            <person name="Sangal V."/>
            <person name="Wachnowicz B."/>
            <person name="Goodfellow M."/>
        </authorList>
    </citation>
    <scope>NUCLEOTIDE SEQUENCE</scope>
    <source>
        <strain evidence="3">SL13</strain>
    </source>
</reference>
<keyword evidence="3" id="KW-0378">Hydrolase</keyword>
<sequence>MRRSGRGRLRTAITAGAGILLIAAFAGYGPRMLTLAESRHPVGRSASPAGPTPPPDWSREGTFLTASRSYPAVVRLLASGGSPYCSGSVVHSTGGDLVMTAAHCVYASGSYLTGTTVVPGLSGGSRPYGSWQVDHVWIDPRYTAEGHDEDYDYAFLRVGRSDGRAIESAAGADTLTVDQPFHLLGVTTTGYPESGDPGNRQLTCTLPTYQSPAHRAYREMHCGGYTAGVSGAPWVLLSPGSRTGRLVGLIGGFNGGGPPDGTPHEDAISYSPYFDAATEALLRQAESGNGGHDSGS</sequence>
<keyword evidence="1" id="KW-0732">Signal</keyword>
<dbReference type="PROSITE" id="PS00134">
    <property type="entry name" value="TRYPSIN_HIS"/>
    <property type="match status" value="1"/>
</dbReference>
<evidence type="ECO:0000256" key="1">
    <source>
        <dbReference type="ARBA" id="ARBA00022729"/>
    </source>
</evidence>
<evidence type="ECO:0000313" key="3">
    <source>
        <dbReference type="EMBL" id="MDI5970390.1"/>
    </source>
</evidence>
<dbReference type="Gene3D" id="2.40.10.10">
    <property type="entry name" value="Trypsin-like serine proteases"/>
    <property type="match status" value="2"/>
</dbReference>
<organism evidence="3">
    <name type="scientific">Streptantibioticus silvisoli</name>
    <dbReference type="NCBI Taxonomy" id="2705255"/>
    <lineage>
        <taxon>Bacteria</taxon>
        <taxon>Bacillati</taxon>
        <taxon>Actinomycetota</taxon>
        <taxon>Actinomycetes</taxon>
        <taxon>Kitasatosporales</taxon>
        <taxon>Streptomycetaceae</taxon>
        <taxon>Streptantibioticus</taxon>
    </lineage>
</organism>
<dbReference type="PROSITE" id="PS50240">
    <property type="entry name" value="TRYPSIN_DOM"/>
    <property type="match status" value="1"/>
</dbReference>
<dbReference type="EMBL" id="JABXJJ020000015">
    <property type="protein sequence ID" value="MDI5970390.1"/>
    <property type="molecule type" value="Genomic_DNA"/>
</dbReference>
<dbReference type="AlphaFoldDB" id="A0AA90H425"/>
<comment type="caution">
    <text evidence="3">The sequence shown here is derived from an EMBL/GenBank/DDBJ whole genome shotgun (WGS) entry which is preliminary data.</text>
</comment>
<name>A0AA90H425_9ACTN</name>
<dbReference type="InterPro" id="IPR050966">
    <property type="entry name" value="Glutamyl_endopeptidase"/>
</dbReference>
<accession>A0AA90H425</accession>
<dbReference type="SUPFAM" id="SSF50494">
    <property type="entry name" value="Trypsin-like serine proteases"/>
    <property type="match status" value="1"/>
</dbReference>
<dbReference type="InterPro" id="IPR001254">
    <property type="entry name" value="Trypsin_dom"/>
</dbReference>
<dbReference type="InterPro" id="IPR018114">
    <property type="entry name" value="TRYPSIN_HIS"/>
</dbReference>
<dbReference type="Pfam" id="PF00089">
    <property type="entry name" value="Trypsin"/>
    <property type="match status" value="1"/>
</dbReference>
<dbReference type="PANTHER" id="PTHR15462:SF8">
    <property type="entry name" value="SERINE PROTEASE"/>
    <property type="match status" value="1"/>
</dbReference>
<dbReference type="InterPro" id="IPR009003">
    <property type="entry name" value="Peptidase_S1_PA"/>
</dbReference>
<protein>
    <submittedName>
        <fullName evidence="3">Trypsin-like serine protease</fullName>
        <ecNumber evidence="3">3.4.21.-</ecNumber>
    </submittedName>
</protein>
<dbReference type="GO" id="GO:0004252">
    <property type="term" value="F:serine-type endopeptidase activity"/>
    <property type="evidence" value="ECO:0007669"/>
    <property type="project" value="InterPro"/>
</dbReference>
<keyword evidence="3" id="KW-0645">Protease</keyword>
<feature type="domain" description="Peptidase S1" evidence="2">
    <location>
        <begin position="58"/>
        <end position="279"/>
    </location>
</feature>
<dbReference type="EC" id="3.4.21.-" evidence="3"/>
<gene>
    <name evidence="3" type="ORF">POF50_013730</name>
</gene>
<dbReference type="PANTHER" id="PTHR15462">
    <property type="entry name" value="SERINE PROTEASE"/>
    <property type="match status" value="1"/>
</dbReference>
<evidence type="ECO:0000259" key="2">
    <source>
        <dbReference type="PROSITE" id="PS50240"/>
    </source>
</evidence>